<sequence>MATQVATALNANGKKKSNLASSVSQDLKSGKSGVVVGGGAVLGVGNGTSVHAMNNVERHHHEVNPNSRARAVPANNNNSNLREKETGDSRTTSFPTSHSSVSSGSMETGMLASHKVKHVGVGDHPPPSHHHHHIPQQQSQQPFNQFIQHQQQQRQIHNSQQSIHGGESGTRQLGGKENLVLVNQVERHQQQMLSKSDEDQPGKTEDRMDSRYDHASLGPTNNINLSQSGNTSVSEFNSYYGNGRGGPSFDQHGGQQSPGSGMMHSAQQNNMDQVPQNSHEGYPNNPYNHYPNYRPGYGNSGYGMMSPTRQGNNMMGPGSNTAATNHSKAAMAAASSGANNVGGFQRFPGQSRQHPSGATPTLNQLLTSPSPVMRGYGSGYPDYTNPSAQQQQQQSSMGLTKDMSSQYGPATHGWGGQQRNHLAMSPGNNGQGSGRSQVPPMDAMAMKRTQLYAMGNNPYSQQQQGGGGSYPGQPYGSPSPHRYPMGMPGRGQMGMSGMQYPQQQQQVAPQYGPQQGGFCQPQGQAPYFSPPHQQQQQQPGTPTHPPYMQPRPPPQQEVSQERHGNRGQSAMTPGKHDHDDRPSSLPCHRFNKTPGLQLGQPADPESACITPLFPTVTYPFRALQGQMGEL</sequence>
<evidence type="ECO:0000313" key="2">
    <source>
        <dbReference type="Proteomes" id="UP001157502"/>
    </source>
</evidence>
<dbReference type="Proteomes" id="UP001157502">
    <property type="component" value="Chromosome 7"/>
</dbReference>
<gene>
    <name evidence="1" type="ORF">DPEC_G00082960</name>
</gene>
<comment type="caution">
    <text evidence="1">The sequence shown here is derived from an EMBL/GenBank/DDBJ whole genome shotgun (WGS) entry which is preliminary data.</text>
</comment>
<reference evidence="1" key="1">
    <citation type="submission" date="2021-05" db="EMBL/GenBank/DDBJ databases">
        <authorList>
            <person name="Pan Q."/>
            <person name="Jouanno E."/>
            <person name="Zahm M."/>
            <person name="Klopp C."/>
            <person name="Cabau C."/>
            <person name="Louis A."/>
            <person name="Berthelot C."/>
            <person name="Parey E."/>
            <person name="Roest Crollius H."/>
            <person name="Montfort J."/>
            <person name="Robinson-Rechavi M."/>
            <person name="Bouchez O."/>
            <person name="Lampietro C."/>
            <person name="Lopez Roques C."/>
            <person name="Donnadieu C."/>
            <person name="Postlethwait J."/>
            <person name="Bobe J."/>
            <person name="Dillon D."/>
            <person name="Chandos A."/>
            <person name="von Hippel F."/>
            <person name="Guiguen Y."/>
        </authorList>
    </citation>
    <scope>NUCLEOTIDE SEQUENCE</scope>
    <source>
        <strain evidence="1">YG-Jan2019</strain>
    </source>
</reference>
<name>A0ACC2GZZ0_DALPE</name>
<organism evidence="1 2">
    <name type="scientific">Dallia pectoralis</name>
    <name type="common">Alaska blackfish</name>
    <dbReference type="NCBI Taxonomy" id="75939"/>
    <lineage>
        <taxon>Eukaryota</taxon>
        <taxon>Metazoa</taxon>
        <taxon>Chordata</taxon>
        <taxon>Craniata</taxon>
        <taxon>Vertebrata</taxon>
        <taxon>Euteleostomi</taxon>
        <taxon>Actinopterygii</taxon>
        <taxon>Neopterygii</taxon>
        <taxon>Teleostei</taxon>
        <taxon>Protacanthopterygii</taxon>
        <taxon>Esociformes</taxon>
        <taxon>Umbridae</taxon>
        <taxon>Dallia</taxon>
    </lineage>
</organism>
<protein>
    <submittedName>
        <fullName evidence="1">Uncharacterized protein</fullName>
    </submittedName>
</protein>
<proteinExistence type="predicted"/>
<evidence type="ECO:0000313" key="1">
    <source>
        <dbReference type="EMBL" id="KAJ8008873.1"/>
    </source>
</evidence>
<dbReference type="EMBL" id="CM055734">
    <property type="protein sequence ID" value="KAJ8008873.1"/>
    <property type="molecule type" value="Genomic_DNA"/>
</dbReference>
<keyword evidence="2" id="KW-1185">Reference proteome</keyword>
<accession>A0ACC2GZZ0</accession>